<evidence type="ECO:0000313" key="2">
    <source>
        <dbReference type="Proteomes" id="UP000190064"/>
    </source>
</evidence>
<name>A0A1T1HAH3_OCELI</name>
<organism evidence="1 2">
    <name type="scientific">Oceanospirillum linum</name>
    <dbReference type="NCBI Taxonomy" id="966"/>
    <lineage>
        <taxon>Bacteria</taxon>
        <taxon>Pseudomonadati</taxon>
        <taxon>Pseudomonadota</taxon>
        <taxon>Gammaproteobacteria</taxon>
        <taxon>Oceanospirillales</taxon>
        <taxon>Oceanospirillaceae</taxon>
        <taxon>Oceanospirillum</taxon>
    </lineage>
</organism>
<dbReference type="EMBL" id="MTSD02000004">
    <property type="protein sequence ID" value="OOV86851.1"/>
    <property type="molecule type" value="Genomic_DNA"/>
</dbReference>
<dbReference type="RefSeq" id="WP_078319902.1">
    <property type="nucleotide sequence ID" value="NZ_FXTS01000005.1"/>
</dbReference>
<keyword evidence="2" id="KW-1185">Reference proteome</keyword>
<accession>A0A1T1HAH3</accession>
<reference evidence="1" key="1">
    <citation type="submission" date="2017-02" db="EMBL/GenBank/DDBJ databases">
        <title>Draft Genome Sequence of the Salt Water Bacterium Oceanospirillum linum ATCC 11336.</title>
        <authorList>
            <person name="Trachtenberg A.M."/>
            <person name="Carney J.G."/>
            <person name="Linnane J.D."/>
            <person name="Rheaume B.A."/>
            <person name="Pitts N.L."/>
            <person name="Mykles D.L."/>
            <person name="Maclea K.S."/>
        </authorList>
    </citation>
    <scope>NUCLEOTIDE SEQUENCE [LARGE SCALE GENOMIC DNA]</scope>
    <source>
        <strain evidence="1">ATCC 11336</strain>
    </source>
</reference>
<dbReference type="Proteomes" id="UP000190064">
    <property type="component" value="Unassembled WGS sequence"/>
</dbReference>
<proteinExistence type="predicted"/>
<comment type="caution">
    <text evidence="1">The sequence shown here is derived from an EMBL/GenBank/DDBJ whole genome shotgun (WGS) entry which is preliminary data.</text>
</comment>
<dbReference type="AlphaFoldDB" id="A0A1T1HAH3"/>
<protein>
    <submittedName>
        <fullName evidence="1">Uncharacterized protein</fullName>
    </submittedName>
</protein>
<sequence>MNNDIKKDAYGNIDIEFYVAKAKEERDAYISEFFTNLKVSIASKLSVKLPKISLHFGRHAH</sequence>
<evidence type="ECO:0000313" key="1">
    <source>
        <dbReference type="EMBL" id="OOV86851.1"/>
    </source>
</evidence>
<gene>
    <name evidence="1" type="ORF">BTA35_0211165</name>
</gene>